<comment type="caution">
    <text evidence="2">The sequence shown here is derived from an EMBL/GenBank/DDBJ whole genome shotgun (WGS) entry which is preliminary data.</text>
</comment>
<sequence>MRAPAAEADWVAVSSPPARAAQATALTATGVRSERRDGMHASEGDGGWSAQRAYGSVTSTLRASISCARRGVVKLSPDDREGTRG</sequence>
<dbReference type="EMBL" id="BLAG01000015">
    <property type="protein sequence ID" value="GES32688.1"/>
    <property type="molecule type" value="Genomic_DNA"/>
</dbReference>
<feature type="region of interest" description="Disordered" evidence="1">
    <location>
        <begin position="19"/>
        <end position="51"/>
    </location>
</feature>
<gene>
    <name evidence="2" type="ORF">San01_51760</name>
</gene>
<feature type="compositionally biased region" description="Low complexity" evidence="1">
    <location>
        <begin position="19"/>
        <end position="29"/>
    </location>
</feature>
<evidence type="ECO:0000313" key="3">
    <source>
        <dbReference type="Proteomes" id="UP000325598"/>
    </source>
</evidence>
<evidence type="ECO:0000256" key="1">
    <source>
        <dbReference type="SAM" id="MobiDB-lite"/>
    </source>
</evidence>
<organism evidence="2 3">
    <name type="scientific">Streptomyces angustmyceticus</name>
    <dbReference type="NCBI Taxonomy" id="285578"/>
    <lineage>
        <taxon>Bacteria</taxon>
        <taxon>Bacillati</taxon>
        <taxon>Actinomycetota</taxon>
        <taxon>Actinomycetes</taxon>
        <taxon>Kitasatosporales</taxon>
        <taxon>Streptomycetaceae</taxon>
        <taxon>Streptomyces</taxon>
    </lineage>
</organism>
<name>A0A5J4LQI3_9ACTN</name>
<reference evidence="2 3" key="1">
    <citation type="submission" date="2019-10" db="EMBL/GenBank/DDBJ databases">
        <title>Whole genome shotgun sequence of Streptomyces angustmyceticus NBRC 3934.</title>
        <authorList>
            <person name="Hosoyama A."/>
            <person name="Ichikawa N."/>
            <person name="Kimura A."/>
            <person name="Kitahashi Y."/>
            <person name="Komaki H."/>
            <person name="Uohara A."/>
        </authorList>
    </citation>
    <scope>NUCLEOTIDE SEQUENCE [LARGE SCALE GENOMIC DNA]</scope>
    <source>
        <strain evidence="2 3">NBRC 3934</strain>
    </source>
</reference>
<dbReference type="Proteomes" id="UP000325598">
    <property type="component" value="Unassembled WGS sequence"/>
</dbReference>
<feature type="compositionally biased region" description="Basic and acidic residues" evidence="1">
    <location>
        <begin position="32"/>
        <end position="43"/>
    </location>
</feature>
<evidence type="ECO:0000313" key="2">
    <source>
        <dbReference type="EMBL" id="GES32688.1"/>
    </source>
</evidence>
<proteinExistence type="predicted"/>
<dbReference type="AlphaFoldDB" id="A0A5J4LQI3"/>
<protein>
    <submittedName>
        <fullName evidence="2">Uncharacterized protein</fullName>
    </submittedName>
</protein>
<keyword evidence="3" id="KW-1185">Reference proteome</keyword>
<accession>A0A5J4LQI3</accession>